<dbReference type="OrthoDB" id="58416at2759"/>
<evidence type="ECO:0000259" key="1">
    <source>
        <dbReference type="Pfam" id="PF01814"/>
    </source>
</evidence>
<feature type="domain" description="Hemerythrin-like" evidence="1">
    <location>
        <begin position="44"/>
        <end position="167"/>
    </location>
</feature>
<dbReference type="CDD" id="cd12108">
    <property type="entry name" value="Hr-like"/>
    <property type="match status" value="1"/>
</dbReference>
<reference evidence="2" key="1">
    <citation type="submission" date="2020-05" db="EMBL/GenBank/DDBJ databases">
        <title>Mycena genomes resolve the evolution of fungal bioluminescence.</title>
        <authorList>
            <person name="Tsai I.J."/>
        </authorList>
    </citation>
    <scope>NUCLEOTIDE SEQUENCE</scope>
    <source>
        <strain evidence="2">110903Hualien_Pintung</strain>
    </source>
</reference>
<dbReference type="InterPro" id="IPR053206">
    <property type="entry name" value="Dimeric_xanthone_biosynth"/>
</dbReference>
<dbReference type="Proteomes" id="UP000613580">
    <property type="component" value="Unassembled WGS sequence"/>
</dbReference>
<dbReference type="Pfam" id="PF01814">
    <property type="entry name" value="Hemerythrin"/>
    <property type="match status" value="1"/>
</dbReference>
<name>A0A8H6TJW4_MYCCL</name>
<accession>A0A8H6TJW4</accession>
<dbReference type="Gene3D" id="1.20.120.520">
    <property type="entry name" value="nmb1532 protein domain like"/>
    <property type="match status" value="1"/>
</dbReference>
<dbReference type="InterPro" id="IPR012312">
    <property type="entry name" value="Hemerythrin-like"/>
</dbReference>
<proteinExistence type="predicted"/>
<evidence type="ECO:0000313" key="3">
    <source>
        <dbReference type="Proteomes" id="UP000613580"/>
    </source>
</evidence>
<organism evidence="2 3">
    <name type="scientific">Mycena chlorophos</name>
    <name type="common">Agaric fungus</name>
    <name type="synonym">Agaricus chlorophos</name>
    <dbReference type="NCBI Taxonomy" id="658473"/>
    <lineage>
        <taxon>Eukaryota</taxon>
        <taxon>Fungi</taxon>
        <taxon>Dikarya</taxon>
        <taxon>Basidiomycota</taxon>
        <taxon>Agaricomycotina</taxon>
        <taxon>Agaricomycetes</taxon>
        <taxon>Agaricomycetidae</taxon>
        <taxon>Agaricales</taxon>
        <taxon>Marasmiineae</taxon>
        <taxon>Mycenaceae</taxon>
        <taxon>Mycena</taxon>
    </lineage>
</organism>
<dbReference type="PANTHER" id="PTHR38048">
    <property type="entry name" value="EXPRESSED PROTEIN"/>
    <property type="match status" value="1"/>
</dbReference>
<sequence length="246" mass="28336">MAPKLLVGSAAVLVAAVGAFYLFPTRRNATTMAYPTDPYVSMQYNMVNTHDTFKAAYKVIMPHLDNPPLDDLDNFLGYTRAWASCIVEHHDSEEESLFPFLSTKLDFSHEIEQHVPIERGLTEILAYIDASRADLSTFDAKKLKSLMEALAGPLFEHLDEEVENLAPERMKVFTEEELKQAGKELMVWIRAHSQKYVTLPFMRSHTPPELKEIWPPFPWFVKRVVVPWFLAPKHAGYWKYAPYDMQ</sequence>
<evidence type="ECO:0000313" key="2">
    <source>
        <dbReference type="EMBL" id="KAF7318885.1"/>
    </source>
</evidence>
<comment type="caution">
    <text evidence="2">The sequence shown here is derived from an EMBL/GenBank/DDBJ whole genome shotgun (WGS) entry which is preliminary data.</text>
</comment>
<dbReference type="PANTHER" id="PTHR38048:SF2">
    <property type="entry name" value="HEMERYTHRIN-LIKE DOMAIN-CONTAINING PROTEIN"/>
    <property type="match status" value="1"/>
</dbReference>
<gene>
    <name evidence="2" type="ORF">HMN09_00224100</name>
</gene>
<keyword evidence="3" id="KW-1185">Reference proteome</keyword>
<protein>
    <recommendedName>
        <fullName evidence="1">Hemerythrin-like domain-containing protein</fullName>
    </recommendedName>
</protein>
<dbReference type="EMBL" id="JACAZE010000003">
    <property type="protein sequence ID" value="KAF7318885.1"/>
    <property type="molecule type" value="Genomic_DNA"/>
</dbReference>
<dbReference type="AlphaFoldDB" id="A0A8H6TJW4"/>